<proteinExistence type="predicted"/>
<organism evidence="1">
    <name type="scientific">marine sediment metagenome</name>
    <dbReference type="NCBI Taxonomy" id="412755"/>
    <lineage>
        <taxon>unclassified sequences</taxon>
        <taxon>metagenomes</taxon>
        <taxon>ecological metagenomes</taxon>
    </lineage>
</organism>
<gene>
    <name evidence="1" type="ORF">S12H4_07974</name>
</gene>
<reference evidence="1" key="1">
    <citation type="journal article" date="2014" name="Front. Microbiol.">
        <title>High frequency of phylogenetically diverse reductive dehalogenase-homologous genes in deep subseafloor sedimentary metagenomes.</title>
        <authorList>
            <person name="Kawai M."/>
            <person name="Futagami T."/>
            <person name="Toyoda A."/>
            <person name="Takaki Y."/>
            <person name="Nishi S."/>
            <person name="Hori S."/>
            <person name="Arai W."/>
            <person name="Tsubouchi T."/>
            <person name="Morono Y."/>
            <person name="Uchiyama I."/>
            <person name="Ito T."/>
            <person name="Fujiyama A."/>
            <person name="Inagaki F."/>
            <person name="Takami H."/>
        </authorList>
    </citation>
    <scope>NUCLEOTIDE SEQUENCE</scope>
    <source>
        <strain evidence="1">Expedition CK06-06</strain>
    </source>
</reference>
<sequence length="106" mass="12604">MDGFTLVQRYKWVREHNKIRARGWGQCKKKYIDVLGLVESDPGEKPDCVVSYAKIGMDRYKIFDRKTGEVVWKRGEIYHFKCPISNEEMSVDAKDMEPWKWDSQLE</sequence>
<name>X1R612_9ZZZZ</name>
<protein>
    <submittedName>
        <fullName evidence="1">Uncharacterized protein</fullName>
    </submittedName>
</protein>
<evidence type="ECO:0000313" key="1">
    <source>
        <dbReference type="EMBL" id="GAI62456.1"/>
    </source>
</evidence>
<dbReference type="EMBL" id="BARW01003020">
    <property type="protein sequence ID" value="GAI62456.1"/>
    <property type="molecule type" value="Genomic_DNA"/>
</dbReference>
<dbReference type="AlphaFoldDB" id="X1R612"/>
<accession>X1R612</accession>
<comment type="caution">
    <text evidence="1">The sequence shown here is derived from an EMBL/GenBank/DDBJ whole genome shotgun (WGS) entry which is preliminary data.</text>
</comment>